<sequence>MEFNKPAPLKMTGNLPQNFKFLKQQIEIYITATETDTKSKGVQVALLLNLMRADALKVNNTLIIDKEKDTDVSGILEKLEKYCSPRVNEIMAHYKFFTAKQNEDPFDVYSTHLQELVKPCNFGTMETKLLKTQIVLGMQSRDTLERLLREDMTIGKVIAFCQSVKASEKNCKELEKTTEVNQIKRTKTTINNCTRCGTTHSINRCPAYGKMCNKCKLANHFSSMCKTKAGSAPKTNKVKKKFNNKISKKSSYKQNIINTVKNESDSDNDENYTIAINQIKNDEIKEKKWFQKILVNGIEISFQLDSGAETYILPLKIYKKLKNKEEIKRTKVK</sequence>
<dbReference type="EMBL" id="CARXXK010001259">
    <property type="protein sequence ID" value="CAI6375070.1"/>
    <property type="molecule type" value="Genomic_DNA"/>
</dbReference>
<reference evidence="1 2" key="1">
    <citation type="submission" date="2023-01" db="EMBL/GenBank/DDBJ databases">
        <authorList>
            <person name="Whitehead M."/>
        </authorList>
    </citation>
    <scope>NUCLEOTIDE SEQUENCE [LARGE SCALE GENOMIC DNA]</scope>
</reference>
<comment type="caution">
    <text evidence="1">The sequence shown here is derived from an EMBL/GenBank/DDBJ whole genome shotgun (WGS) entry which is preliminary data.</text>
</comment>
<dbReference type="Proteomes" id="UP001160148">
    <property type="component" value="Unassembled WGS sequence"/>
</dbReference>
<accession>A0AAV0Y2I4</accession>
<evidence type="ECO:0000313" key="2">
    <source>
        <dbReference type="Proteomes" id="UP001160148"/>
    </source>
</evidence>
<dbReference type="PANTHER" id="PTHR33198">
    <property type="entry name" value="ANK_REP_REGION DOMAIN-CONTAINING PROTEIN-RELATED"/>
    <property type="match status" value="1"/>
</dbReference>
<protein>
    <submittedName>
        <fullName evidence="1">Uncharacterized protein</fullName>
    </submittedName>
</protein>
<keyword evidence="2" id="KW-1185">Reference proteome</keyword>
<proteinExistence type="predicted"/>
<dbReference type="AlphaFoldDB" id="A0AAV0Y2I4"/>
<name>A0AAV0Y2I4_9HEMI</name>
<evidence type="ECO:0000313" key="1">
    <source>
        <dbReference type="EMBL" id="CAI6375070.1"/>
    </source>
</evidence>
<organism evidence="1 2">
    <name type="scientific">Macrosiphum euphorbiae</name>
    <name type="common">potato aphid</name>
    <dbReference type="NCBI Taxonomy" id="13131"/>
    <lineage>
        <taxon>Eukaryota</taxon>
        <taxon>Metazoa</taxon>
        <taxon>Ecdysozoa</taxon>
        <taxon>Arthropoda</taxon>
        <taxon>Hexapoda</taxon>
        <taxon>Insecta</taxon>
        <taxon>Pterygota</taxon>
        <taxon>Neoptera</taxon>
        <taxon>Paraneoptera</taxon>
        <taxon>Hemiptera</taxon>
        <taxon>Sternorrhyncha</taxon>
        <taxon>Aphidomorpha</taxon>
        <taxon>Aphidoidea</taxon>
        <taxon>Aphididae</taxon>
        <taxon>Macrosiphini</taxon>
        <taxon>Macrosiphum</taxon>
    </lineage>
</organism>
<gene>
    <name evidence="1" type="ORF">MEUPH1_LOCUS28613</name>
</gene>